<dbReference type="GO" id="GO:0003700">
    <property type="term" value="F:DNA-binding transcription factor activity"/>
    <property type="evidence" value="ECO:0007669"/>
    <property type="project" value="TreeGrafter"/>
</dbReference>
<feature type="DNA-binding region" description="H-T-H motif" evidence="2">
    <location>
        <begin position="49"/>
        <end position="68"/>
    </location>
</feature>
<dbReference type="Gene3D" id="1.10.357.10">
    <property type="entry name" value="Tetracycline Repressor, domain 2"/>
    <property type="match status" value="1"/>
</dbReference>
<reference evidence="5 6" key="1">
    <citation type="submission" date="2018-08" db="EMBL/GenBank/DDBJ databases">
        <title>Whole genome sequence analysis of Dermacoccus abyssi bacteria isolated from Deep Mariana trench Micromonospora spp reveals genes involved in the environmental adaptation and production of secondary metabolites.</title>
        <authorList>
            <person name="Abdel-Mageed W.M."/>
            <person name="Lehri B."/>
            <person name="Nouioui I."/>
            <person name="Goodfellow I."/>
            <person name="Jaspars M."/>
            <person name="Karlyshev A."/>
        </authorList>
    </citation>
    <scope>NUCLEOTIDE SEQUENCE [LARGE SCALE GENOMIC DNA]</scope>
    <source>
        <strain evidence="5 6">MT1.1</strain>
    </source>
</reference>
<protein>
    <submittedName>
        <fullName evidence="5">TetR/AcrR family transcriptional regulator</fullName>
    </submittedName>
</protein>
<evidence type="ECO:0000313" key="5">
    <source>
        <dbReference type="EMBL" id="RHW48092.1"/>
    </source>
</evidence>
<dbReference type="GO" id="GO:0000976">
    <property type="term" value="F:transcription cis-regulatory region binding"/>
    <property type="evidence" value="ECO:0007669"/>
    <property type="project" value="TreeGrafter"/>
</dbReference>
<dbReference type="Proteomes" id="UP000285376">
    <property type="component" value="Unassembled WGS sequence"/>
</dbReference>
<evidence type="ECO:0000313" key="6">
    <source>
        <dbReference type="Proteomes" id="UP000285376"/>
    </source>
</evidence>
<comment type="caution">
    <text evidence="5">The sequence shown here is derived from an EMBL/GenBank/DDBJ whole genome shotgun (WGS) entry which is preliminary data.</text>
</comment>
<dbReference type="PROSITE" id="PS50977">
    <property type="entry name" value="HTH_TETR_2"/>
    <property type="match status" value="1"/>
</dbReference>
<dbReference type="EMBL" id="QWLM01000001">
    <property type="protein sequence ID" value="RHW48092.1"/>
    <property type="molecule type" value="Genomic_DNA"/>
</dbReference>
<dbReference type="SUPFAM" id="SSF48498">
    <property type="entry name" value="Tetracyclin repressor-like, C-terminal domain"/>
    <property type="match status" value="1"/>
</dbReference>
<keyword evidence="1 2" id="KW-0238">DNA-binding</keyword>
<evidence type="ECO:0000259" key="4">
    <source>
        <dbReference type="PROSITE" id="PS50977"/>
    </source>
</evidence>
<dbReference type="InterPro" id="IPR036271">
    <property type="entry name" value="Tet_transcr_reg_TetR-rel_C_sf"/>
</dbReference>
<evidence type="ECO:0000256" key="3">
    <source>
        <dbReference type="SAM" id="MobiDB-lite"/>
    </source>
</evidence>
<dbReference type="PANTHER" id="PTHR30055:SF160">
    <property type="entry name" value="TRANSCRIPTIONAL REGULATORY PROTEIN (PROBABLY ASNC-FAMILY)-RELATED"/>
    <property type="match status" value="1"/>
</dbReference>
<feature type="compositionally biased region" description="Polar residues" evidence="3">
    <location>
        <begin position="1"/>
        <end position="11"/>
    </location>
</feature>
<name>A0A417ZBQ1_9MICO</name>
<dbReference type="InterPro" id="IPR009057">
    <property type="entry name" value="Homeodomain-like_sf"/>
</dbReference>
<dbReference type="InterPro" id="IPR050109">
    <property type="entry name" value="HTH-type_TetR-like_transc_reg"/>
</dbReference>
<organism evidence="5 6">
    <name type="scientific">Dermacoccus abyssi</name>
    <dbReference type="NCBI Taxonomy" id="322596"/>
    <lineage>
        <taxon>Bacteria</taxon>
        <taxon>Bacillati</taxon>
        <taxon>Actinomycetota</taxon>
        <taxon>Actinomycetes</taxon>
        <taxon>Micrococcales</taxon>
        <taxon>Dermacoccaceae</taxon>
        <taxon>Dermacoccus</taxon>
    </lineage>
</organism>
<evidence type="ECO:0000256" key="1">
    <source>
        <dbReference type="ARBA" id="ARBA00023125"/>
    </source>
</evidence>
<sequence length="241" mass="26148">MSAPSSTSDHGQTPRDGRDVRWAAHRVARRRELVDATVRAIRTHGAGVGMEEIAAQAGTSKTVIYRHLGDRHGVYLAVCESVDARILAEIEQATASSGGFATTAEVNLPRILGAVIDSYLRLVERDPEVYRFVVRRPDVTLPDDLPASDPVTGLSGRIADNLTHLLAQLQPDDAHTQGRNRALAWALVGMVKESADRWLENPDGLTRTDLARHLTAFAHTGLAGHGELPTSDGSAPHPRRR</sequence>
<proteinExistence type="predicted"/>
<dbReference type="Pfam" id="PF00440">
    <property type="entry name" value="TetR_N"/>
    <property type="match status" value="1"/>
</dbReference>
<dbReference type="InterPro" id="IPR045823">
    <property type="entry name" value="TetR_C_32"/>
</dbReference>
<dbReference type="RefSeq" id="WP_118912256.1">
    <property type="nucleotide sequence ID" value="NZ_CBCRVH010000001.1"/>
</dbReference>
<accession>A0A417ZBQ1</accession>
<gene>
    <name evidence="5" type="ORF">D1832_01265</name>
</gene>
<dbReference type="SUPFAM" id="SSF46689">
    <property type="entry name" value="Homeodomain-like"/>
    <property type="match status" value="1"/>
</dbReference>
<dbReference type="Pfam" id="PF19344">
    <property type="entry name" value="TetR_C_32"/>
    <property type="match status" value="1"/>
</dbReference>
<dbReference type="InterPro" id="IPR001647">
    <property type="entry name" value="HTH_TetR"/>
</dbReference>
<dbReference type="AlphaFoldDB" id="A0A417ZBQ1"/>
<feature type="region of interest" description="Disordered" evidence="3">
    <location>
        <begin position="221"/>
        <end position="241"/>
    </location>
</feature>
<feature type="region of interest" description="Disordered" evidence="3">
    <location>
        <begin position="1"/>
        <end position="20"/>
    </location>
</feature>
<feature type="domain" description="HTH tetR-type" evidence="4">
    <location>
        <begin position="27"/>
        <end position="86"/>
    </location>
</feature>
<evidence type="ECO:0000256" key="2">
    <source>
        <dbReference type="PROSITE-ProRule" id="PRU00335"/>
    </source>
</evidence>
<dbReference type="PANTHER" id="PTHR30055">
    <property type="entry name" value="HTH-TYPE TRANSCRIPTIONAL REGULATOR RUTR"/>
    <property type="match status" value="1"/>
</dbReference>